<evidence type="ECO:0000313" key="2">
    <source>
        <dbReference type="Proteomes" id="UP000035642"/>
    </source>
</evidence>
<reference evidence="2" key="1">
    <citation type="submission" date="2012-09" db="EMBL/GenBank/DDBJ databases">
        <authorList>
            <person name="Martin A.A."/>
        </authorList>
    </citation>
    <scope>NUCLEOTIDE SEQUENCE</scope>
</reference>
<dbReference type="AlphaFoldDB" id="A0A0K0DQX0"/>
<protein>
    <submittedName>
        <fullName evidence="3">Secreted protein</fullName>
    </submittedName>
</protein>
<feature type="chain" id="PRO_5005326959" evidence="1">
    <location>
        <begin position="29"/>
        <end position="104"/>
    </location>
</feature>
<dbReference type="WBParaSite" id="ACAC_0001415901-mRNA-1">
    <property type="protein sequence ID" value="ACAC_0001415901-mRNA-1"/>
    <property type="gene ID" value="ACAC_0001415901"/>
</dbReference>
<organism evidence="2 3">
    <name type="scientific">Angiostrongylus cantonensis</name>
    <name type="common">Rat lungworm</name>
    <dbReference type="NCBI Taxonomy" id="6313"/>
    <lineage>
        <taxon>Eukaryota</taxon>
        <taxon>Metazoa</taxon>
        <taxon>Ecdysozoa</taxon>
        <taxon>Nematoda</taxon>
        <taxon>Chromadorea</taxon>
        <taxon>Rhabditida</taxon>
        <taxon>Rhabditina</taxon>
        <taxon>Rhabditomorpha</taxon>
        <taxon>Strongyloidea</taxon>
        <taxon>Metastrongylidae</taxon>
        <taxon>Angiostrongylus</taxon>
    </lineage>
</organism>
<feature type="signal peptide" evidence="1">
    <location>
        <begin position="1"/>
        <end position="28"/>
    </location>
</feature>
<name>A0A0K0DQX0_ANGCA</name>
<accession>A0A0K0DQX0</accession>
<keyword evidence="2" id="KW-1185">Reference proteome</keyword>
<evidence type="ECO:0000256" key="1">
    <source>
        <dbReference type="SAM" id="SignalP"/>
    </source>
</evidence>
<dbReference type="Proteomes" id="UP000035642">
    <property type="component" value="Unassembled WGS sequence"/>
</dbReference>
<evidence type="ECO:0000313" key="3">
    <source>
        <dbReference type="WBParaSite" id="ACAC_0001415901-mRNA-1"/>
    </source>
</evidence>
<sequence>MPGRWWILGTLAHFWFVFLMEPPDYCSAWEKPADGMNPPLYIALRHTATPPRHDEAINCQEDAPYAFKKCKQLTSGVKVSKSRPPRALDLRRTYGTYRKISVVA</sequence>
<reference evidence="3" key="2">
    <citation type="submission" date="2017-02" db="UniProtKB">
        <authorList>
            <consortium name="WormBaseParasite"/>
        </authorList>
    </citation>
    <scope>IDENTIFICATION</scope>
</reference>
<proteinExistence type="predicted"/>
<keyword evidence="1" id="KW-0732">Signal</keyword>